<keyword evidence="3" id="KW-0813">Transport</keyword>
<dbReference type="InterPro" id="IPR005243">
    <property type="entry name" value="THIRX-like_proc"/>
</dbReference>
<dbReference type="PANTHER" id="PTHR36450">
    <property type="entry name" value="THIOREDOXIN"/>
    <property type="match status" value="1"/>
</dbReference>
<feature type="domain" description="Thioredoxin-like fold" evidence="6">
    <location>
        <begin position="1"/>
        <end position="76"/>
    </location>
</feature>
<organism evidence="7 8">
    <name type="scientific">Methanohalarchaeum thermophilum</name>
    <dbReference type="NCBI Taxonomy" id="1903181"/>
    <lineage>
        <taxon>Archaea</taxon>
        <taxon>Methanobacteriati</taxon>
        <taxon>Methanobacteriota</taxon>
        <taxon>Methanonatronarchaeia</taxon>
        <taxon>Methanonatronarchaeales</taxon>
        <taxon>Methanonatronarchaeaceae</taxon>
        <taxon>Candidatus Methanohalarchaeum</taxon>
    </lineage>
</organism>
<comment type="caution">
    <text evidence="7">The sequence shown here is derived from an EMBL/GenBank/DDBJ whole genome shotgun (WGS) entry which is preliminary data.</text>
</comment>
<dbReference type="InterPro" id="IPR036249">
    <property type="entry name" value="Thioredoxin-like_sf"/>
</dbReference>
<evidence type="ECO:0000256" key="4">
    <source>
        <dbReference type="PIRSR" id="PIRSR037031-50"/>
    </source>
</evidence>
<dbReference type="STRING" id="1903181.BTN85_1320"/>
<evidence type="ECO:0000259" key="6">
    <source>
        <dbReference type="Pfam" id="PF13192"/>
    </source>
</evidence>
<dbReference type="PANTHER" id="PTHR36450:SF1">
    <property type="entry name" value="THIOREDOXIN"/>
    <property type="match status" value="1"/>
</dbReference>
<dbReference type="Proteomes" id="UP000185744">
    <property type="component" value="Unassembled WGS sequence"/>
</dbReference>
<gene>
    <name evidence="7" type="ORF">BTN85_1320</name>
</gene>
<reference evidence="7" key="1">
    <citation type="submission" date="2016-12" db="EMBL/GenBank/DDBJ databases">
        <title>Discovery of methanogenic haloarchaea.</title>
        <authorList>
            <person name="Sorokin D.Y."/>
            <person name="Makarova K.S."/>
            <person name="Abbas B."/>
            <person name="Ferrer M."/>
            <person name="Golyshin P.N."/>
        </authorList>
    </citation>
    <scope>NUCLEOTIDE SEQUENCE [LARGE SCALE GENOMIC DNA]</scope>
    <source>
        <strain evidence="7">HMET1</strain>
    </source>
</reference>
<comment type="function">
    <text evidence="3">Does not function as a glutathione-disulfide oxidoreductase in the presence of glutathione and glutathione reductase. Has low thioredoxin activity in vitro.</text>
</comment>
<proteinExistence type="inferred from homology"/>
<sequence>MKIEVLGTGCPKCKKTYKNAKKAIKELEVDGEVTKVYETAEIAKRGVMSTPALSINGEIKISGEVPGVEEIKDLIEGIN</sequence>
<dbReference type="AlphaFoldDB" id="A0A1Q6DWT4"/>
<dbReference type="PIRSF" id="PIRSF037031">
    <property type="entry name" value="Redox_disulphide_2"/>
    <property type="match status" value="1"/>
</dbReference>
<keyword evidence="2 3" id="KW-0249">Electron transport</keyword>
<dbReference type="Pfam" id="PF13192">
    <property type="entry name" value="Thioredoxin_3"/>
    <property type="match status" value="1"/>
</dbReference>
<evidence type="ECO:0000256" key="2">
    <source>
        <dbReference type="ARBA" id="ARBA00022982"/>
    </source>
</evidence>
<dbReference type="Gene3D" id="3.40.30.10">
    <property type="entry name" value="Glutaredoxin"/>
    <property type="match status" value="1"/>
</dbReference>
<evidence type="ECO:0000256" key="5">
    <source>
        <dbReference type="PIRSR" id="PIRSR037031-51"/>
    </source>
</evidence>
<evidence type="ECO:0000313" key="8">
    <source>
        <dbReference type="Proteomes" id="UP000185744"/>
    </source>
</evidence>
<comment type="similarity">
    <text evidence="1 3">Belongs to the glutaredoxin family.</text>
</comment>
<name>A0A1Q6DWT4_METT1</name>
<evidence type="ECO:0000256" key="3">
    <source>
        <dbReference type="PIRNR" id="PIRNR037031"/>
    </source>
</evidence>
<keyword evidence="8" id="KW-1185">Reference proteome</keyword>
<dbReference type="EMBL" id="MSDW01000001">
    <property type="protein sequence ID" value="OKY78817.1"/>
    <property type="molecule type" value="Genomic_DNA"/>
</dbReference>
<dbReference type="NCBIfam" id="TIGR00412">
    <property type="entry name" value="redox_disulf_2"/>
    <property type="match status" value="1"/>
</dbReference>
<feature type="active site" description="Nucleophile" evidence="4">
    <location>
        <position position="10"/>
    </location>
</feature>
<dbReference type="InParanoid" id="A0A1Q6DWT4"/>
<evidence type="ECO:0000256" key="1">
    <source>
        <dbReference type="ARBA" id="ARBA00007787"/>
    </source>
</evidence>
<dbReference type="SUPFAM" id="SSF52833">
    <property type="entry name" value="Thioredoxin-like"/>
    <property type="match status" value="1"/>
</dbReference>
<dbReference type="InterPro" id="IPR012336">
    <property type="entry name" value="Thioredoxin-like_fold"/>
</dbReference>
<protein>
    <recommendedName>
        <fullName evidence="3">Thioredoxin</fullName>
    </recommendedName>
</protein>
<feature type="active site" description="Nucleophile" evidence="4">
    <location>
        <position position="13"/>
    </location>
</feature>
<keyword evidence="5" id="KW-1015">Disulfide bond</keyword>
<feature type="disulfide bond" description="Redox-active" evidence="5">
    <location>
        <begin position="10"/>
        <end position="13"/>
    </location>
</feature>
<evidence type="ECO:0000313" key="7">
    <source>
        <dbReference type="EMBL" id="OKY78817.1"/>
    </source>
</evidence>
<accession>A0A1Q6DWT4</accession>
<keyword evidence="3 5" id="KW-0676">Redox-active center</keyword>